<feature type="domain" description="Bacterial virulence protein VirB8" evidence="7">
    <location>
        <begin position="41"/>
        <end position="243"/>
    </location>
</feature>
<reference evidence="8 9" key="1">
    <citation type="submission" date="2018-03" db="EMBL/GenBank/DDBJ databases">
        <title>Neisseria weixii sp. nov., isolated from the intestinal contents of Tibetan Plateau pika (Ochotona curzoniae) in Yushu, Qinghai Province, China.</title>
        <authorList>
            <person name="Gui Z."/>
        </authorList>
    </citation>
    <scope>NUCLEOTIDE SEQUENCE [LARGE SCALE GENOMIC DNA]</scope>
    <source>
        <strain evidence="8 9">ATCC 51483</strain>
    </source>
</reference>
<keyword evidence="2 6" id="KW-0812">Transmembrane</keyword>
<organism evidence="8 9">
    <name type="scientific">Neisseria iguanae</name>
    <dbReference type="NCBI Taxonomy" id="90242"/>
    <lineage>
        <taxon>Bacteria</taxon>
        <taxon>Pseudomonadati</taxon>
        <taxon>Pseudomonadota</taxon>
        <taxon>Betaproteobacteria</taxon>
        <taxon>Neisseriales</taxon>
        <taxon>Neisseriaceae</taxon>
        <taxon>Neisseria</taxon>
    </lineage>
</organism>
<dbReference type="CDD" id="cd16424">
    <property type="entry name" value="VirB8"/>
    <property type="match status" value="1"/>
</dbReference>
<dbReference type="InterPro" id="IPR026264">
    <property type="entry name" value="VirB8/PtlE"/>
</dbReference>
<sequence length="246" mass="28082">MFFRKKTKQPQNEEQLQKEQKKRIGKEVDQMIRMALGFEKTLVDIAQQNASTWKRVGIGGLVIAGLSVVAVTSLTPLKEAFPFVIEVDKTTGETNIVTTIKNKQMTYDEVINRHWLRQYVMFREGYNWNTVQATYDTTKLFNSPEVQAKYRAFYESPTAPHKVLKQNAEVLVKVTNISFVGDMAQVRFEKRLVPVGNSEIKPAPPQKMIATIAFEFKTTPMTEAVRDINPLGFQVLSYNVTEEVAQ</sequence>
<proteinExistence type="predicted"/>
<keyword evidence="4 6" id="KW-0472">Membrane</keyword>
<evidence type="ECO:0000256" key="1">
    <source>
        <dbReference type="ARBA" id="ARBA00004167"/>
    </source>
</evidence>
<feature type="transmembrane region" description="Helical" evidence="6">
    <location>
        <begin position="56"/>
        <end position="77"/>
    </location>
</feature>
<accession>A0A2P7U2U4</accession>
<dbReference type="SUPFAM" id="SSF54427">
    <property type="entry name" value="NTF2-like"/>
    <property type="match status" value="1"/>
</dbReference>
<dbReference type="Gene3D" id="3.10.450.230">
    <property type="entry name" value="VirB8 protein"/>
    <property type="match status" value="1"/>
</dbReference>
<dbReference type="GO" id="GO:0016020">
    <property type="term" value="C:membrane"/>
    <property type="evidence" value="ECO:0007669"/>
    <property type="project" value="UniProtKB-SubCell"/>
</dbReference>
<protein>
    <submittedName>
        <fullName evidence="8">Type VI secretion protein</fullName>
    </submittedName>
</protein>
<evidence type="ECO:0000256" key="2">
    <source>
        <dbReference type="ARBA" id="ARBA00022692"/>
    </source>
</evidence>
<dbReference type="Proteomes" id="UP000241868">
    <property type="component" value="Unassembled WGS sequence"/>
</dbReference>
<evidence type="ECO:0000256" key="4">
    <source>
        <dbReference type="ARBA" id="ARBA00023136"/>
    </source>
</evidence>
<feature type="region of interest" description="Disordered" evidence="5">
    <location>
        <begin position="1"/>
        <end position="21"/>
    </location>
</feature>
<evidence type="ECO:0000313" key="9">
    <source>
        <dbReference type="Proteomes" id="UP000241868"/>
    </source>
</evidence>
<dbReference type="Pfam" id="PF04335">
    <property type="entry name" value="VirB8"/>
    <property type="match status" value="1"/>
</dbReference>
<evidence type="ECO:0000256" key="5">
    <source>
        <dbReference type="SAM" id="MobiDB-lite"/>
    </source>
</evidence>
<evidence type="ECO:0000259" key="7">
    <source>
        <dbReference type="Pfam" id="PF04335"/>
    </source>
</evidence>
<dbReference type="PIRSF" id="PIRSF003299">
    <property type="entry name" value="VirB8_PtlE"/>
    <property type="match status" value="1"/>
</dbReference>
<dbReference type="OrthoDB" id="9816242at2"/>
<keyword evidence="9" id="KW-1185">Reference proteome</keyword>
<dbReference type="GO" id="GO:0030255">
    <property type="term" value="P:protein secretion by the type IV secretion system"/>
    <property type="evidence" value="ECO:0007669"/>
    <property type="project" value="InterPro"/>
</dbReference>
<comment type="subcellular location">
    <subcellularLocation>
        <location evidence="1">Membrane</location>
        <topology evidence="1">Single-pass membrane protein</topology>
    </subcellularLocation>
</comment>
<evidence type="ECO:0000313" key="8">
    <source>
        <dbReference type="EMBL" id="PSJ81300.1"/>
    </source>
</evidence>
<dbReference type="RefSeq" id="WP_106739991.1">
    <property type="nucleotide sequence ID" value="NZ_PXYY01000004.1"/>
</dbReference>
<comment type="caution">
    <text evidence="8">The sequence shown here is derived from an EMBL/GenBank/DDBJ whole genome shotgun (WGS) entry which is preliminary data.</text>
</comment>
<name>A0A2P7U2U4_9NEIS</name>
<keyword evidence="3 6" id="KW-1133">Transmembrane helix</keyword>
<dbReference type="AlphaFoldDB" id="A0A2P7U2U4"/>
<evidence type="ECO:0000256" key="6">
    <source>
        <dbReference type="SAM" id="Phobius"/>
    </source>
</evidence>
<dbReference type="InterPro" id="IPR032710">
    <property type="entry name" value="NTF2-like_dom_sf"/>
</dbReference>
<gene>
    <name evidence="8" type="ORF">C7N83_01075</name>
</gene>
<dbReference type="InterPro" id="IPR007430">
    <property type="entry name" value="VirB8"/>
</dbReference>
<dbReference type="EMBL" id="PXYY01000004">
    <property type="protein sequence ID" value="PSJ81300.1"/>
    <property type="molecule type" value="Genomic_DNA"/>
</dbReference>
<evidence type="ECO:0000256" key="3">
    <source>
        <dbReference type="ARBA" id="ARBA00022989"/>
    </source>
</evidence>